<evidence type="ECO:0000313" key="3">
    <source>
        <dbReference type="EMBL" id="SFP99456.1"/>
    </source>
</evidence>
<dbReference type="STRING" id="126156.SAMN05421670_0565"/>
<comment type="similarity">
    <text evidence="1">Belongs to the UPF0065 (bug) family.</text>
</comment>
<sequence>MKKMKWKHLLLATGLLSTILVGCSSNQISEANPEASAENKLDFPTKSLNLIVPFAAGGSTDTVGRGVAEATQKYLGETMIVVNRPGASGTIGVTETSKAQADGHTLGLVTGTTLAMQPLLKELDYTIEDFEFISSVVYNPLLLVVDGKSDINSIQDLISDSKGKTLKVGHPGVGTVNDIAHAALFKTAGIKVSNVPFKANNESIASIMGGHIDIAAVHPMESAEYIQNGQLKVLGIFTPERIDLFPEVPTIAEELDKAGIDFEFKDYDFSAWYYLAVPKDTPDEVVTYLRDNMKKVIEDPGFKKNAETLKMSVRSIVGEEIQTQLNAMKEANQIMIDKFDIGKE</sequence>
<evidence type="ECO:0000256" key="2">
    <source>
        <dbReference type="SAM" id="SignalP"/>
    </source>
</evidence>
<proteinExistence type="inferred from homology"/>
<accession>A0A1I5UXM3</accession>
<dbReference type="AlphaFoldDB" id="A0A1I5UXM3"/>
<keyword evidence="3" id="KW-0675">Receptor</keyword>
<dbReference type="InterPro" id="IPR005064">
    <property type="entry name" value="BUG"/>
</dbReference>
<feature type="chain" id="PRO_5039255535" evidence="2">
    <location>
        <begin position="23"/>
        <end position="344"/>
    </location>
</feature>
<dbReference type="PANTHER" id="PTHR42928">
    <property type="entry name" value="TRICARBOXYLATE-BINDING PROTEIN"/>
    <property type="match status" value="1"/>
</dbReference>
<dbReference type="Pfam" id="PF03401">
    <property type="entry name" value="TctC"/>
    <property type="match status" value="1"/>
</dbReference>
<dbReference type="InterPro" id="IPR042100">
    <property type="entry name" value="Bug_dom1"/>
</dbReference>
<dbReference type="Gene3D" id="3.40.190.150">
    <property type="entry name" value="Bordetella uptake gene, domain 1"/>
    <property type="match status" value="1"/>
</dbReference>
<dbReference type="RefSeq" id="WP_175496138.1">
    <property type="nucleotide sequence ID" value="NZ_FOXU01000001.1"/>
</dbReference>
<dbReference type="Proteomes" id="UP000198734">
    <property type="component" value="Unassembled WGS sequence"/>
</dbReference>
<name>A0A1I5UXM3_9BACI</name>
<evidence type="ECO:0000313" key="4">
    <source>
        <dbReference type="Proteomes" id="UP000198734"/>
    </source>
</evidence>
<dbReference type="CDD" id="cd07012">
    <property type="entry name" value="PBP2_Bug_TTT"/>
    <property type="match status" value="1"/>
</dbReference>
<keyword evidence="4" id="KW-1185">Reference proteome</keyword>
<dbReference type="EMBL" id="FOXU01000001">
    <property type="protein sequence ID" value="SFP99456.1"/>
    <property type="molecule type" value="Genomic_DNA"/>
</dbReference>
<gene>
    <name evidence="3" type="ORF">SAMN05421670_0565</name>
</gene>
<dbReference type="Gene3D" id="3.40.190.10">
    <property type="entry name" value="Periplasmic binding protein-like II"/>
    <property type="match status" value="1"/>
</dbReference>
<protein>
    <submittedName>
        <fullName evidence="3">Tripartite-type tricarboxylate transporter, receptor component TctC</fullName>
    </submittedName>
</protein>
<dbReference type="PROSITE" id="PS51257">
    <property type="entry name" value="PROKAR_LIPOPROTEIN"/>
    <property type="match status" value="1"/>
</dbReference>
<evidence type="ECO:0000256" key="1">
    <source>
        <dbReference type="ARBA" id="ARBA00006987"/>
    </source>
</evidence>
<organism evidence="3 4">
    <name type="scientific">Psychrobacillus psychrotolerans</name>
    <dbReference type="NCBI Taxonomy" id="126156"/>
    <lineage>
        <taxon>Bacteria</taxon>
        <taxon>Bacillati</taxon>
        <taxon>Bacillota</taxon>
        <taxon>Bacilli</taxon>
        <taxon>Bacillales</taxon>
        <taxon>Bacillaceae</taxon>
        <taxon>Psychrobacillus</taxon>
    </lineage>
</organism>
<dbReference type="PIRSF" id="PIRSF017082">
    <property type="entry name" value="YflP"/>
    <property type="match status" value="1"/>
</dbReference>
<feature type="signal peptide" evidence="2">
    <location>
        <begin position="1"/>
        <end position="22"/>
    </location>
</feature>
<dbReference type="PANTHER" id="PTHR42928:SF5">
    <property type="entry name" value="BLR1237 PROTEIN"/>
    <property type="match status" value="1"/>
</dbReference>
<dbReference type="SUPFAM" id="SSF53850">
    <property type="entry name" value="Periplasmic binding protein-like II"/>
    <property type="match status" value="1"/>
</dbReference>
<reference evidence="4" key="1">
    <citation type="submission" date="2016-10" db="EMBL/GenBank/DDBJ databases">
        <authorList>
            <person name="Varghese N."/>
            <person name="Submissions S."/>
        </authorList>
    </citation>
    <scope>NUCLEOTIDE SEQUENCE [LARGE SCALE GENOMIC DNA]</scope>
    <source>
        <strain evidence="4">DSM 11706</strain>
    </source>
</reference>
<keyword evidence="2" id="KW-0732">Signal</keyword>